<proteinExistence type="predicted"/>
<organism evidence="2 3">
    <name type="scientific">Protopolystoma xenopodis</name>
    <dbReference type="NCBI Taxonomy" id="117903"/>
    <lineage>
        <taxon>Eukaryota</taxon>
        <taxon>Metazoa</taxon>
        <taxon>Spiralia</taxon>
        <taxon>Lophotrochozoa</taxon>
        <taxon>Platyhelminthes</taxon>
        <taxon>Monogenea</taxon>
        <taxon>Polyopisthocotylea</taxon>
        <taxon>Polystomatidea</taxon>
        <taxon>Polystomatidae</taxon>
        <taxon>Protopolystoma</taxon>
    </lineage>
</organism>
<comment type="caution">
    <text evidence="2">The sequence shown here is derived from an EMBL/GenBank/DDBJ whole genome shotgun (WGS) entry which is preliminary data.</text>
</comment>
<feature type="region of interest" description="Disordered" evidence="1">
    <location>
        <begin position="53"/>
        <end position="76"/>
    </location>
</feature>
<dbReference type="AlphaFoldDB" id="A0A3S5FGH9"/>
<evidence type="ECO:0000256" key="1">
    <source>
        <dbReference type="SAM" id="MobiDB-lite"/>
    </source>
</evidence>
<reference evidence="2" key="1">
    <citation type="submission" date="2018-11" db="EMBL/GenBank/DDBJ databases">
        <authorList>
            <consortium name="Pathogen Informatics"/>
        </authorList>
    </citation>
    <scope>NUCLEOTIDE SEQUENCE</scope>
</reference>
<keyword evidence="3" id="KW-1185">Reference proteome</keyword>
<evidence type="ECO:0000313" key="3">
    <source>
        <dbReference type="Proteomes" id="UP000784294"/>
    </source>
</evidence>
<sequence>MRTSRLFGGERTKSVELVEPWYGLFLISVASIRMTMYGLAALRRCLSGPSSSAVLREDQSSDAVSRRRAQQNGDPYLHGGLECNAADKKTLLPPAWTNGNKQGCIAVYPASSPPSSDDGNFGAFC</sequence>
<dbReference type="EMBL" id="CAAALY010257383">
    <property type="protein sequence ID" value="VEL38260.1"/>
    <property type="molecule type" value="Genomic_DNA"/>
</dbReference>
<gene>
    <name evidence="2" type="ORF">PXEA_LOCUS31700</name>
</gene>
<name>A0A3S5FGH9_9PLAT</name>
<protein>
    <submittedName>
        <fullName evidence="2">Uncharacterized protein</fullName>
    </submittedName>
</protein>
<dbReference type="Proteomes" id="UP000784294">
    <property type="component" value="Unassembled WGS sequence"/>
</dbReference>
<evidence type="ECO:0000313" key="2">
    <source>
        <dbReference type="EMBL" id="VEL38260.1"/>
    </source>
</evidence>
<accession>A0A3S5FGH9</accession>